<evidence type="ECO:0000256" key="1">
    <source>
        <dbReference type="ARBA" id="ARBA00005417"/>
    </source>
</evidence>
<evidence type="ECO:0000256" key="3">
    <source>
        <dbReference type="ARBA" id="ARBA00022970"/>
    </source>
</evidence>
<dbReference type="Proteomes" id="UP000005856">
    <property type="component" value="Unassembled WGS sequence"/>
</dbReference>
<evidence type="ECO:0000313" key="5">
    <source>
        <dbReference type="EMBL" id="EDM48906.1"/>
    </source>
</evidence>
<dbReference type="Pfam" id="PF00005">
    <property type="entry name" value="ABC_tran"/>
    <property type="match status" value="1"/>
</dbReference>
<dbReference type="EMBL" id="ABCP01000004">
    <property type="protein sequence ID" value="EDM48906.1"/>
    <property type="molecule type" value="Genomic_DNA"/>
</dbReference>
<feature type="domain" description="ABC transporter" evidence="4">
    <location>
        <begin position="13"/>
        <end position="45"/>
    </location>
</feature>
<evidence type="ECO:0000256" key="2">
    <source>
        <dbReference type="ARBA" id="ARBA00022448"/>
    </source>
</evidence>
<dbReference type="SUPFAM" id="SSF52540">
    <property type="entry name" value="P-loop containing nucleoside triphosphate hydrolases"/>
    <property type="match status" value="1"/>
</dbReference>
<reference evidence="5 6" key="1">
    <citation type="submission" date="2007-06" db="EMBL/GenBank/DDBJ databases">
        <authorList>
            <person name="Green D."/>
            <person name="Ferriera S."/>
            <person name="Johnson J."/>
            <person name="Kravitz S."/>
            <person name="Beeson K."/>
            <person name="Sutton G."/>
            <person name="Rogers Y.-H."/>
            <person name="Friedman R."/>
            <person name="Frazier M."/>
            <person name="Venter J.C."/>
        </authorList>
    </citation>
    <scope>NUCLEOTIDE SEQUENCE [LARGE SCALE GENOMIC DNA]</scope>
    <source>
        <strain evidence="5 6">DG893</strain>
    </source>
</reference>
<dbReference type="eggNOG" id="COG0410">
    <property type="taxonomic scope" value="Bacteria"/>
</dbReference>
<keyword evidence="6" id="KW-1185">Reference proteome</keyword>
<comment type="similarity">
    <text evidence="1">Belongs to the ABC transporter superfamily.</text>
</comment>
<protein>
    <submittedName>
        <fullName evidence="5">ABC transporter related protein</fullName>
    </submittedName>
</protein>
<dbReference type="GO" id="GO:0015807">
    <property type="term" value="P:L-amino acid transport"/>
    <property type="evidence" value="ECO:0007669"/>
    <property type="project" value="TreeGrafter"/>
</dbReference>
<dbReference type="GO" id="GO:0005524">
    <property type="term" value="F:ATP binding"/>
    <property type="evidence" value="ECO:0007669"/>
    <property type="project" value="InterPro"/>
</dbReference>
<dbReference type="PANTHER" id="PTHR43820:SF5">
    <property type="entry name" value="HIGH-AFFINITY BRANCHED-CHAIN AMINO ACID TRANSPORT ATP-BINDING PROTEIN"/>
    <property type="match status" value="1"/>
</dbReference>
<gene>
    <name evidence="5" type="ORF">MDG893_03065</name>
</gene>
<dbReference type="eggNOG" id="COG0378">
    <property type="taxonomic scope" value="Bacteria"/>
</dbReference>
<dbReference type="Gene3D" id="3.40.50.300">
    <property type="entry name" value="P-loop containing nucleotide triphosphate hydrolases"/>
    <property type="match status" value="1"/>
</dbReference>
<dbReference type="GO" id="GO:0015658">
    <property type="term" value="F:branched-chain amino acid transmembrane transporter activity"/>
    <property type="evidence" value="ECO:0007669"/>
    <property type="project" value="TreeGrafter"/>
</dbReference>
<sequence>MYELFPVLKEMENRRRGGLSGGQQQQLAIGRALVIELRLLILDEPGESIQPNIVAQIGKVIRRLIKEDGLTFSWLSRSCRLRGSMRIGLRLWIGGGGLPMGELVSCLMNLSRSIIRYNDLQSRHPNLKLVLVEAGGDNFSDTFNAERSDLTLYRIDVSAVGTARQSPSWQARAITSF</sequence>
<dbReference type="GO" id="GO:0016887">
    <property type="term" value="F:ATP hydrolysis activity"/>
    <property type="evidence" value="ECO:0007669"/>
    <property type="project" value="InterPro"/>
</dbReference>
<dbReference type="PANTHER" id="PTHR43820">
    <property type="entry name" value="HIGH-AFFINITY BRANCHED-CHAIN AMINO ACID TRANSPORT ATP-BINDING PROTEIN LIVF"/>
    <property type="match status" value="1"/>
</dbReference>
<name>A6EXL8_9GAMM</name>
<dbReference type="InterPro" id="IPR052156">
    <property type="entry name" value="BCAA_Transport_ATP-bd_LivF"/>
</dbReference>
<evidence type="ECO:0000259" key="4">
    <source>
        <dbReference type="Pfam" id="PF00005"/>
    </source>
</evidence>
<dbReference type="AlphaFoldDB" id="A6EXL8"/>
<keyword evidence="3" id="KW-0029">Amino-acid transport</keyword>
<dbReference type="InterPro" id="IPR027417">
    <property type="entry name" value="P-loop_NTPase"/>
</dbReference>
<keyword evidence="2" id="KW-0813">Transport</keyword>
<evidence type="ECO:0000313" key="6">
    <source>
        <dbReference type="Proteomes" id="UP000005856"/>
    </source>
</evidence>
<dbReference type="InterPro" id="IPR003439">
    <property type="entry name" value="ABC_transporter-like_ATP-bd"/>
</dbReference>
<dbReference type="STRING" id="443152.MDG893_03065"/>
<accession>A6EXL8</accession>
<comment type="caution">
    <text evidence="5">The sequence shown here is derived from an EMBL/GenBank/DDBJ whole genome shotgun (WGS) entry which is preliminary data.</text>
</comment>
<organism evidence="5 6">
    <name type="scientific">Marinobacter algicola DG893</name>
    <dbReference type="NCBI Taxonomy" id="443152"/>
    <lineage>
        <taxon>Bacteria</taxon>
        <taxon>Pseudomonadati</taxon>
        <taxon>Pseudomonadota</taxon>
        <taxon>Gammaproteobacteria</taxon>
        <taxon>Pseudomonadales</taxon>
        <taxon>Marinobacteraceae</taxon>
        <taxon>Marinobacter</taxon>
    </lineage>
</organism>
<proteinExistence type="inferred from homology"/>